<feature type="transmembrane region" description="Helical" evidence="2">
    <location>
        <begin position="358"/>
        <end position="380"/>
    </location>
</feature>
<reference evidence="4 5" key="1">
    <citation type="submission" date="2015-09" db="EMBL/GenBank/DDBJ databases">
        <authorList>
            <consortium name="Pathogen Informatics"/>
        </authorList>
    </citation>
    <scope>NUCLEOTIDE SEQUENCE [LARGE SCALE GENOMIC DNA]</scope>
    <source>
        <strain evidence="4 5">2789STDY5608891</strain>
    </source>
</reference>
<keyword evidence="2" id="KW-1133">Transmembrane helix</keyword>
<evidence type="ECO:0000256" key="1">
    <source>
        <dbReference type="ARBA" id="ARBA00022612"/>
    </source>
</evidence>
<dbReference type="PANTHER" id="PTHR37813:SF1">
    <property type="entry name" value="FELS-2 PROPHAGE PROTEIN"/>
    <property type="match status" value="1"/>
</dbReference>
<dbReference type="NCBIfam" id="TIGR01760">
    <property type="entry name" value="tape_meas_TP901"/>
    <property type="match status" value="1"/>
</dbReference>
<feature type="domain" description="Phage tail tape measure protein" evidence="3">
    <location>
        <begin position="75"/>
        <end position="263"/>
    </location>
</feature>
<gene>
    <name evidence="4" type="ORF">ERS852448_00487</name>
</gene>
<accession>A0A173RKZ6</accession>
<feature type="transmembrane region" description="Helical" evidence="2">
    <location>
        <begin position="392"/>
        <end position="421"/>
    </location>
</feature>
<dbReference type="OrthoDB" id="1775949at2"/>
<organism evidence="4 5">
    <name type="scientific">Eubacterium ramulus</name>
    <dbReference type="NCBI Taxonomy" id="39490"/>
    <lineage>
        <taxon>Bacteria</taxon>
        <taxon>Bacillati</taxon>
        <taxon>Bacillota</taxon>
        <taxon>Clostridia</taxon>
        <taxon>Eubacteriales</taxon>
        <taxon>Eubacteriaceae</taxon>
        <taxon>Eubacterium</taxon>
    </lineage>
</organism>
<dbReference type="EMBL" id="CYYA01000002">
    <property type="protein sequence ID" value="CUM78694.1"/>
    <property type="molecule type" value="Genomic_DNA"/>
</dbReference>
<keyword evidence="2" id="KW-0812">Transmembrane</keyword>
<evidence type="ECO:0000256" key="2">
    <source>
        <dbReference type="SAM" id="Phobius"/>
    </source>
</evidence>
<name>A0A173RKZ6_EUBRA</name>
<dbReference type="GeneID" id="97391166"/>
<dbReference type="PANTHER" id="PTHR37813">
    <property type="entry name" value="FELS-2 PROPHAGE PROTEIN"/>
    <property type="match status" value="1"/>
</dbReference>
<dbReference type="STRING" id="39490.ERS852448_00487"/>
<evidence type="ECO:0000313" key="4">
    <source>
        <dbReference type="EMBL" id="CUM78694.1"/>
    </source>
</evidence>
<sequence length="696" mass="75329">MADGSLLFDTKLDETGIESGLSSLKKTIAALGIGKMLKDVSQQVWEVGSSFETSFSKASTLFGDVSVDTDNLKSKIVDMSKQTGISAEELNETLYQAMSAGIPVTEDMGMALAAVQTAAKLSVGGFTSSSTAMSGLTTAINAYGLSADDASRIADEFILVQNKGVTTVDELASNMGRAISTGSAYGVNLENLNAAYISLTKGGISTAESTTYLSSMMNELGDSGSDVGKVLQEKTGMSFSQLMDNGYSLADVLDILMASVDGDSSALMNLWGSAEAGKAANAILTQGTDNFRQSLDDLGNSSGTTEDAYSTMMDTADGKMKQVKETANDLFIKVFEKAEPVIAAVLDGFQWLIENAQILVPFLVALGVAFGVMQAQALIAAAAEAEMTVAQYLLNSAFLACPVWWIAMAIAALVAAFIYLWNNCDEFRQFWINLWQNIKDIFFTVWDAVKSFFTEKIPEMFNNLLQWFIALPDNIAYWLGYALGKIIVWCITLPEKAREAGKAFLENVINFFKNLPSNIETWLLNAVAKVSEWNSKLREKGAEAAKGLLTAVVDGLKNLPSKMLEIGGNIVKGLWQGIQNMIGWFKDKIHNFFSGIVDGVKDTLDIHSPSKKFAWIGKMCIEGFEDPFDDYDPYTPFNDAVKANIGTMQANMTGNSGGFDYGCFADATVDAFERAGFTFRANNRELGRFVRGVSMA</sequence>
<dbReference type="InterPro" id="IPR010090">
    <property type="entry name" value="Phage_tape_meas"/>
</dbReference>
<evidence type="ECO:0000259" key="3">
    <source>
        <dbReference type="Pfam" id="PF10145"/>
    </source>
</evidence>
<keyword evidence="2" id="KW-0472">Membrane</keyword>
<evidence type="ECO:0000313" key="5">
    <source>
        <dbReference type="Proteomes" id="UP000095492"/>
    </source>
</evidence>
<proteinExistence type="predicted"/>
<dbReference type="RefSeq" id="WP_055289189.1">
    <property type="nucleotide sequence ID" value="NZ_CP173382.1"/>
</dbReference>
<keyword evidence="1" id="KW-1188">Viral release from host cell</keyword>
<dbReference type="Proteomes" id="UP000095492">
    <property type="component" value="Unassembled WGS sequence"/>
</dbReference>
<protein>
    <submittedName>
        <fullName evidence="4">Phage-related minor tail protein</fullName>
    </submittedName>
</protein>
<dbReference type="Pfam" id="PF10145">
    <property type="entry name" value="PhageMin_Tail"/>
    <property type="match status" value="1"/>
</dbReference>
<dbReference type="AlphaFoldDB" id="A0A173RKZ6"/>